<protein>
    <submittedName>
        <fullName evidence="1">MxaD family protein</fullName>
    </submittedName>
</protein>
<keyword evidence="2" id="KW-1185">Reference proteome</keyword>
<dbReference type="Proteomes" id="UP000222531">
    <property type="component" value="Unassembled WGS sequence"/>
</dbReference>
<dbReference type="OrthoDB" id="4277250at2"/>
<evidence type="ECO:0000313" key="2">
    <source>
        <dbReference type="Proteomes" id="UP000222531"/>
    </source>
</evidence>
<dbReference type="CDD" id="cd07821">
    <property type="entry name" value="PYR_PYL_RCAR_like"/>
    <property type="match status" value="1"/>
</dbReference>
<dbReference type="Gene3D" id="3.30.530.20">
    <property type="match status" value="1"/>
</dbReference>
<organism evidence="1 2">
    <name type="scientific">Streptomyces cinnamoneus</name>
    <name type="common">Streptoverticillium cinnamoneum</name>
    <dbReference type="NCBI Taxonomy" id="53446"/>
    <lineage>
        <taxon>Bacteria</taxon>
        <taxon>Bacillati</taxon>
        <taxon>Actinomycetota</taxon>
        <taxon>Actinomycetes</taxon>
        <taxon>Kitasatosporales</taxon>
        <taxon>Streptomycetaceae</taxon>
        <taxon>Streptomyces</taxon>
        <taxon>Streptomyces cinnamoneus group</taxon>
    </lineage>
</organism>
<proteinExistence type="predicted"/>
<dbReference type="Pfam" id="PF10604">
    <property type="entry name" value="Polyketide_cyc2"/>
    <property type="match status" value="1"/>
</dbReference>
<comment type="caution">
    <text evidence="1">The sequence shown here is derived from an EMBL/GenBank/DDBJ whole genome shotgun (WGS) entry which is preliminary data.</text>
</comment>
<sequence>MTRARRGLRPVGLEFCGTAPVRLVFTARTAAPPEDVYRALAEEVEAWPRWFRAVTLARPVETRGCRGREVKLAGLVRLTETVMAAEPGRRYAYRVDAANVPGLRALLEDWRLAPAGGGTLVQWWFLADVPVPGRLALRLARPVFGRAFRDAVRALDRRLSAV</sequence>
<dbReference type="AlphaFoldDB" id="A0A2G1XLT5"/>
<name>A0A2G1XLT5_STRCJ</name>
<evidence type="ECO:0000313" key="1">
    <source>
        <dbReference type="EMBL" id="PHQ52212.1"/>
    </source>
</evidence>
<dbReference type="EMBL" id="NHZO01000093">
    <property type="protein sequence ID" value="PHQ52212.1"/>
    <property type="molecule type" value="Genomic_DNA"/>
</dbReference>
<dbReference type="InterPro" id="IPR023393">
    <property type="entry name" value="START-like_dom_sf"/>
</dbReference>
<reference evidence="1 2" key="1">
    <citation type="journal article" date="2017" name="Biochemistry">
        <title>Identification of the Biosynthetic Pathway for the Antibiotic Bicyclomycin.</title>
        <authorList>
            <person name="Patteson J."/>
            <person name="Cai W."/>
            <person name="Johnson R.A."/>
            <person name="Santa Maria K."/>
            <person name="Li B."/>
        </authorList>
    </citation>
    <scope>NUCLEOTIDE SEQUENCE [LARGE SCALE GENOMIC DNA]</scope>
    <source>
        <strain evidence="1 2">ATCC 21532</strain>
    </source>
</reference>
<dbReference type="InterPro" id="IPR019587">
    <property type="entry name" value="Polyketide_cyclase/dehydratase"/>
</dbReference>
<dbReference type="RefSeq" id="WP_099198542.1">
    <property type="nucleotide sequence ID" value="NZ_JBIRXA010000020.1"/>
</dbReference>
<accession>A0A2G1XLT5</accession>
<gene>
    <name evidence="1" type="ORF">BLA24_08570</name>
</gene>
<dbReference type="SUPFAM" id="SSF55961">
    <property type="entry name" value="Bet v1-like"/>
    <property type="match status" value="1"/>
</dbReference>